<dbReference type="Pfam" id="PF01391">
    <property type="entry name" value="Collagen"/>
    <property type="match status" value="1"/>
</dbReference>
<feature type="compositionally biased region" description="Basic and acidic residues" evidence="4">
    <location>
        <begin position="67"/>
        <end position="78"/>
    </location>
</feature>
<dbReference type="InterPro" id="IPR014716">
    <property type="entry name" value="Fibrinogen_a/b/g_C_1"/>
</dbReference>
<dbReference type="SUPFAM" id="SSF48726">
    <property type="entry name" value="Immunoglobulin"/>
    <property type="match status" value="3"/>
</dbReference>
<dbReference type="InterPro" id="IPR003598">
    <property type="entry name" value="Ig_sub2"/>
</dbReference>
<dbReference type="InterPro" id="IPR003599">
    <property type="entry name" value="Ig_sub"/>
</dbReference>
<evidence type="ECO:0000256" key="4">
    <source>
        <dbReference type="SAM" id="MobiDB-lite"/>
    </source>
</evidence>
<dbReference type="InterPro" id="IPR036056">
    <property type="entry name" value="Fibrinogen-like_C"/>
</dbReference>
<dbReference type="SMART" id="SM00409">
    <property type="entry name" value="IG"/>
    <property type="match status" value="3"/>
</dbReference>
<dbReference type="PANTHER" id="PTHR19143:SF459">
    <property type="entry name" value="FIBRINOGEN C-TERMINAL DOMAIN-CONTAINING PROTEIN"/>
    <property type="match status" value="1"/>
</dbReference>
<dbReference type="Gene3D" id="2.60.40.10">
    <property type="entry name" value="Immunoglobulins"/>
    <property type="match status" value="3"/>
</dbReference>
<feature type="region of interest" description="Disordered" evidence="4">
    <location>
        <begin position="45"/>
        <end position="136"/>
    </location>
</feature>
<keyword evidence="2" id="KW-0272">Extracellular matrix</keyword>
<dbReference type="SUPFAM" id="SSF56496">
    <property type="entry name" value="Fibrinogen C-terminal domain-like"/>
    <property type="match status" value="1"/>
</dbReference>
<dbReference type="InterPro" id="IPR036179">
    <property type="entry name" value="Ig-like_dom_sf"/>
</dbReference>
<dbReference type="InterPro" id="IPR002181">
    <property type="entry name" value="Fibrinogen_a/b/g_C_dom"/>
</dbReference>
<gene>
    <name evidence="7" type="ORF">PEVE_00004877</name>
</gene>
<name>A0ABN8QHH8_9CNID</name>
<dbReference type="SMART" id="SM00406">
    <property type="entry name" value="IGv"/>
    <property type="match status" value="3"/>
</dbReference>
<dbReference type="InterPro" id="IPR020837">
    <property type="entry name" value="Fibrinogen_CS"/>
</dbReference>
<comment type="subcellular location">
    <subcellularLocation>
        <location evidence="1">Secreted</location>
        <location evidence="1">Extracellular space</location>
        <location evidence="1">Extracellular matrix</location>
    </subcellularLocation>
</comment>
<accession>A0ABN8QHH8</accession>
<feature type="domain" description="Fibrinogen C-terminal" evidence="6">
    <location>
        <begin position="405"/>
        <end position="621"/>
    </location>
</feature>
<feature type="non-terminal residue" evidence="7">
    <location>
        <position position="1"/>
    </location>
</feature>
<protein>
    <recommendedName>
        <fullName evidence="9">Fibrinogen C-terminal domain-containing protein</fullName>
    </recommendedName>
</protein>
<sequence>ARSYDSEQHRSKRQVVATNTTSKAKTPEDTLKEINKLLSAGTLRLCGSKGDSCQSGTPGPSGPPGPRGEKGEQGRTGERGTPGNKGDKGLVGLPGESGRRGIMGPAGPKGDSRVKGQKGDMGPAGVPGPKGEPGESITAPVVSVSPAKLIVNESGTASFQCSVSGNPEPTVAWSKMDNQSQLLHSLGSRGHLLLSKVTGSDTGTYFCSAANILGTAQAQVQLVVNVHPRMFLHPGPHYTTEGKNVTLPICHVTGYPQPVVTWGKLSGQLPQVRVKTNTSALTIFRARKNDSDTYFCSAVNLLGSVEKKTLLVVKVPVPKFTVTPPVKIFAATDETLELNCTAAGDPTPVISWKKQGSQLPVGRSQQMNGTLILRGLTLNDAGNYICVATITRKHQVETVTNVEVYQPIARGQDCLSLFKSDYTQSGVYSVNPDGQGAFLVYCDMRTDGGGWTVFQRRQDGSVDFYRGWNDYKSGFGQLTAEFWLGNDKIHRLTASRPRSLRVELGDWNGAKAYAKYGKFYIGDEQAKYRLGVGSYSGTAGDSLAWHNNEAFSTKDRDNDRWGSIHCAVSFIGAWWYSGCHNSNLNGKYLGNTRWNYTGVIWEDFRSGVSLNFTEMKLRPSS</sequence>
<feature type="region of interest" description="Disordered" evidence="4">
    <location>
        <begin position="1"/>
        <end position="31"/>
    </location>
</feature>
<dbReference type="InterPro" id="IPR050373">
    <property type="entry name" value="Fibrinogen_C-term_domain"/>
</dbReference>
<dbReference type="CDD" id="cd00087">
    <property type="entry name" value="FReD"/>
    <property type="match status" value="1"/>
</dbReference>
<dbReference type="Gene3D" id="3.90.215.10">
    <property type="entry name" value="Gamma Fibrinogen, chain A, domain 1"/>
    <property type="match status" value="1"/>
</dbReference>
<keyword evidence="3" id="KW-1015">Disulfide bond</keyword>
<evidence type="ECO:0000313" key="8">
    <source>
        <dbReference type="Proteomes" id="UP001159427"/>
    </source>
</evidence>
<dbReference type="EMBL" id="CALNXI010001307">
    <property type="protein sequence ID" value="CAH3164192.1"/>
    <property type="molecule type" value="Genomic_DNA"/>
</dbReference>
<feature type="domain" description="Ig-like" evidence="5">
    <location>
        <begin position="140"/>
        <end position="225"/>
    </location>
</feature>
<evidence type="ECO:0000313" key="7">
    <source>
        <dbReference type="EMBL" id="CAH3164192.1"/>
    </source>
</evidence>
<dbReference type="InterPro" id="IPR008160">
    <property type="entry name" value="Collagen"/>
</dbReference>
<feature type="domain" description="Ig-like" evidence="5">
    <location>
        <begin position="318"/>
        <end position="400"/>
    </location>
</feature>
<feature type="domain" description="Ig-like" evidence="5">
    <location>
        <begin position="228"/>
        <end position="311"/>
    </location>
</feature>
<keyword evidence="2" id="KW-0964">Secreted</keyword>
<keyword evidence="8" id="KW-1185">Reference proteome</keyword>
<evidence type="ECO:0000256" key="2">
    <source>
        <dbReference type="ARBA" id="ARBA00022530"/>
    </source>
</evidence>
<dbReference type="InterPro" id="IPR013106">
    <property type="entry name" value="Ig_V-set"/>
</dbReference>
<dbReference type="InterPro" id="IPR013783">
    <property type="entry name" value="Ig-like_fold"/>
</dbReference>
<dbReference type="NCBIfam" id="NF040941">
    <property type="entry name" value="GGGWT_bact"/>
    <property type="match status" value="1"/>
</dbReference>
<organism evidence="7 8">
    <name type="scientific">Porites evermanni</name>
    <dbReference type="NCBI Taxonomy" id="104178"/>
    <lineage>
        <taxon>Eukaryota</taxon>
        <taxon>Metazoa</taxon>
        <taxon>Cnidaria</taxon>
        <taxon>Anthozoa</taxon>
        <taxon>Hexacorallia</taxon>
        <taxon>Scleractinia</taxon>
        <taxon>Fungiina</taxon>
        <taxon>Poritidae</taxon>
        <taxon>Porites</taxon>
    </lineage>
</organism>
<evidence type="ECO:0008006" key="9">
    <source>
        <dbReference type="Google" id="ProtNLM"/>
    </source>
</evidence>
<dbReference type="InterPro" id="IPR007110">
    <property type="entry name" value="Ig-like_dom"/>
</dbReference>
<proteinExistence type="predicted"/>
<evidence type="ECO:0000256" key="3">
    <source>
        <dbReference type="ARBA" id="ARBA00023157"/>
    </source>
</evidence>
<dbReference type="Pfam" id="PF13927">
    <property type="entry name" value="Ig_3"/>
    <property type="match status" value="3"/>
</dbReference>
<comment type="caution">
    <text evidence="7">The sequence shown here is derived from an EMBL/GenBank/DDBJ whole genome shotgun (WGS) entry which is preliminary data.</text>
</comment>
<dbReference type="PROSITE" id="PS50835">
    <property type="entry name" value="IG_LIKE"/>
    <property type="match status" value="3"/>
</dbReference>
<evidence type="ECO:0000259" key="5">
    <source>
        <dbReference type="PROSITE" id="PS50835"/>
    </source>
</evidence>
<dbReference type="SMART" id="SM00186">
    <property type="entry name" value="FBG"/>
    <property type="match status" value="1"/>
</dbReference>
<dbReference type="SMART" id="SM00408">
    <property type="entry name" value="IGc2"/>
    <property type="match status" value="3"/>
</dbReference>
<dbReference type="Pfam" id="PF00147">
    <property type="entry name" value="Fibrinogen_C"/>
    <property type="match status" value="1"/>
</dbReference>
<reference evidence="7 8" key="1">
    <citation type="submission" date="2022-05" db="EMBL/GenBank/DDBJ databases">
        <authorList>
            <consortium name="Genoscope - CEA"/>
            <person name="William W."/>
        </authorList>
    </citation>
    <scope>NUCLEOTIDE SEQUENCE [LARGE SCALE GENOMIC DNA]</scope>
</reference>
<dbReference type="PROSITE" id="PS00514">
    <property type="entry name" value="FIBRINOGEN_C_1"/>
    <property type="match status" value="1"/>
</dbReference>
<dbReference type="Proteomes" id="UP001159427">
    <property type="component" value="Unassembled WGS sequence"/>
</dbReference>
<evidence type="ECO:0000256" key="1">
    <source>
        <dbReference type="ARBA" id="ARBA00004498"/>
    </source>
</evidence>
<evidence type="ECO:0000259" key="6">
    <source>
        <dbReference type="PROSITE" id="PS51406"/>
    </source>
</evidence>
<dbReference type="PANTHER" id="PTHR19143">
    <property type="entry name" value="FIBRINOGEN/TENASCIN/ANGIOPOEITIN"/>
    <property type="match status" value="1"/>
</dbReference>
<dbReference type="PROSITE" id="PS51406">
    <property type="entry name" value="FIBRINOGEN_C_2"/>
    <property type="match status" value="1"/>
</dbReference>